<dbReference type="PANTHER" id="PTHR46781">
    <property type="entry name" value="ALPHA 1,4-GLYCOSYLTRANSFERASE FAMILY PROTEIN"/>
    <property type="match status" value="1"/>
</dbReference>
<keyword evidence="3" id="KW-1185">Reference proteome</keyword>
<dbReference type="OrthoDB" id="409543at2759"/>
<dbReference type="Pfam" id="PF04572">
    <property type="entry name" value="Gb3_synth"/>
    <property type="match status" value="1"/>
</dbReference>
<dbReference type="AlphaFoldDB" id="A0A5N6MDL6"/>
<reference evidence="2 3" key="1">
    <citation type="submission" date="2019-05" db="EMBL/GenBank/DDBJ databases">
        <title>Mikania micrantha, genome provides insights into the molecular mechanism of rapid growth.</title>
        <authorList>
            <person name="Liu B."/>
        </authorList>
    </citation>
    <scope>NUCLEOTIDE SEQUENCE [LARGE SCALE GENOMIC DNA]</scope>
    <source>
        <strain evidence="2">NLD-2019</strain>
        <tissue evidence="2">Leaf</tissue>
    </source>
</reference>
<dbReference type="Proteomes" id="UP000326396">
    <property type="component" value="Linkage Group LG6"/>
</dbReference>
<dbReference type="InterPro" id="IPR044789">
    <property type="entry name" value="Put_A1-4-GlycosylTfrase_plant"/>
</dbReference>
<dbReference type="InterPro" id="IPR007577">
    <property type="entry name" value="GlycoTrfase_DXD_sugar-bd_CS"/>
</dbReference>
<dbReference type="Gene3D" id="3.90.550.20">
    <property type="match status" value="1"/>
</dbReference>
<dbReference type="EMBL" id="SZYD01000016">
    <property type="protein sequence ID" value="KAD3338542.1"/>
    <property type="molecule type" value="Genomic_DNA"/>
</dbReference>
<sequence>MSSDNKAMGNKKKSFFAVLSVLLILLISFNGASIFSIRIPFPENVAGDSRNLVSVSSSLPNLMYAVGEDNPSVISNTQLQNLQIHENITAGSRDSMRFISVPESMKEAGPTVISYTPLPILRKSHSLSLESKDLQVESKNFLKELTLMEESNRLRRGDFRAKNFTRLKHYSTHTPKGCLLIVSNSMDSNQGRQILKPFLEKGFRLTAISPDLKYLFKNTMAEYWFMKLTNGDLDVGYVPLGQNLSNLIRLCLLYKFGGVYLDTDVLVLKNFSKLKNSIGAQTIDLDSKKWSRLNNAVMVFDKMHPLVYKFIEEFSLTFDGNKWGHNGPYLVSRVVSRLQDRPGYNFTILPPMVFYPVNWNRVRNLFRGAKNEADAKWLRGKFKQIGSQSYAVHLWNKQSRKLHVEKGSIVGKSFYQTDVFYAMHR</sequence>
<dbReference type="Pfam" id="PF04488">
    <property type="entry name" value="Gly_transf_sug"/>
    <property type="match status" value="1"/>
</dbReference>
<name>A0A5N6MDL6_9ASTR</name>
<accession>A0A5N6MDL6</accession>
<dbReference type="SUPFAM" id="SSF53448">
    <property type="entry name" value="Nucleotide-diphospho-sugar transferases"/>
    <property type="match status" value="1"/>
</dbReference>
<organism evidence="2 3">
    <name type="scientific">Mikania micrantha</name>
    <name type="common">bitter vine</name>
    <dbReference type="NCBI Taxonomy" id="192012"/>
    <lineage>
        <taxon>Eukaryota</taxon>
        <taxon>Viridiplantae</taxon>
        <taxon>Streptophyta</taxon>
        <taxon>Embryophyta</taxon>
        <taxon>Tracheophyta</taxon>
        <taxon>Spermatophyta</taxon>
        <taxon>Magnoliopsida</taxon>
        <taxon>eudicotyledons</taxon>
        <taxon>Gunneridae</taxon>
        <taxon>Pentapetalae</taxon>
        <taxon>asterids</taxon>
        <taxon>campanulids</taxon>
        <taxon>Asterales</taxon>
        <taxon>Asteraceae</taxon>
        <taxon>Asteroideae</taxon>
        <taxon>Heliantheae alliance</taxon>
        <taxon>Eupatorieae</taxon>
        <taxon>Mikania</taxon>
    </lineage>
</organism>
<dbReference type="InterPro" id="IPR029044">
    <property type="entry name" value="Nucleotide-diphossugar_trans"/>
</dbReference>
<evidence type="ECO:0000313" key="2">
    <source>
        <dbReference type="EMBL" id="KAD3338542.1"/>
    </source>
</evidence>
<evidence type="ECO:0000313" key="3">
    <source>
        <dbReference type="Proteomes" id="UP000326396"/>
    </source>
</evidence>
<gene>
    <name evidence="2" type="ORF">E3N88_34063</name>
</gene>
<proteinExistence type="predicted"/>
<dbReference type="InterPro" id="IPR007652">
    <property type="entry name" value="A1-4-GlycosylTfrase_dom"/>
</dbReference>
<protein>
    <recommendedName>
        <fullName evidence="1">Alpha 1,4-glycosyltransferase domain-containing protein</fullName>
    </recommendedName>
</protein>
<feature type="domain" description="Alpha 1,4-glycosyltransferase" evidence="1">
    <location>
        <begin position="300"/>
        <end position="412"/>
    </location>
</feature>
<comment type="caution">
    <text evidence="2">The sequence shown here is derived from an EMBL/GenBank/DDBJ whole genome shotgun (WGS) entry which is preliminary data.</text>
</comment>
<evidence type="ECO:0000259" key="1">
    <source>
        <dbReference type="Pfam" id="PF04572"/>
    </source>
</evidence>
<dbReference type="PANTHER" id="PTHR46781:SF5">
    <property type="entry name" value="ALPHA 1,4-GLYCOSYLTRANSFERASE FAMILY PROTEIN"/>
    <property type="match status" value="1"/>
</dbReference>